<comment type="catalytic activity">
    <reaction evidence="9">
        <text>L-threonyl-[protein] + ATP = O-phospho-L-threonyl-[protein] + ADP + H(+)</text>
        <dbReference type="Rhea" id="RHEA:46608"/>
        <dbReference type="Rhea" id="RHEA-COMP:11060"/>
        <dbReference type="Rhea" id="RHEA-COMP:11605"/>
        <dbReference type="ChEBI" id="CHEBI:15378"/>
        <dbReference type="ChEBI" id="CHEBI:30013"/>
        <dbReference type="ChEBI" id="CHEBI:30616"/>
        <dbReference type="ChEBI" id="CHEBI:61977"/>
        <dbReference type="ChEBI" id="CHEBI:456216"/>
        <dbReference type="EC" id="2.7.12.2"/>
    </reaction>
</comment>
<dbReference type="PROSITE" id="PS50011">
    <property type="entry name" value="PROTEIN_KINASE_DOM"/>
    <property type="match status" value="1"/>
</dbReference>
<dbReference type="Proteomes" id="UP001515480">
    <property type="component" value="Unassembled WGS sequence"/>
</dbReference>
<keyword evidence="3 11" id="KW-0547">Nucleotide-binding</keyword>
<dbReference type="InterPro" id="IPR011009">
    <property type="entry name" value="Kinase-like_dom_sf"/>
</dbReference>
<feature type="region of interest" description="Disordered" evidence="12">
    <location>
        <begin position="1"/>
        <end position="30"/>
    </location>
</feature>
<keyword evidence="5 11" id="KW-0067">ATP-binding</keyword>
<dbReference type="PANTHER" id="PTHR48013:SF9">
    <property type="entry name" value="DUAL SPECIFICITY MITOGEN-ACTIVATED PROTEIN KINASE KINASE 5"/>
    <property type="match status" value="1"/>
</dbReference>
<dbReference type="SMART" id="SM00220">
    <property type="entry name" value="S_TKc"/>
    <property type="match status" value="1"/>
</dbReference>
<evidence type="ECO:0000313" key="14">
    <source>
        <dbReference type="EMBL" id="KAL1515893.1"/>
    </source>
</evidence>
<keyword evidence="4" id="KW-0418">Kinase</keyword>
<evidence type="ECO:0000259" key="13">
    <source>
        <dbReference type="PROSITE" id="PS50011"/>
    </source>
</evidence>
<dbReference type="EC" id="2.7.12.2" evidence="7"/>
<evidence type="ECO:0000256" key="11">
    <source>
        <dbReference type="PROSITE-ProRule" id="PRU10141"/>
    </source>
</evidence>
<dbReference type="Gene3D" id="1.10.510.10">
    <property type="entry name" value="Transferase(Phosphotransferase) domain 1"/>
    <property type="match status" value="1"/>
</dbReference>
<comment type="caution">
    <text evidence="14">The sequence shown here is derived from an EMBL/GenBank/DDBJ whole genome shotgun (WGS) entry which is preliminary data.</text>
</comment>
<proteinExistence type="inferred from homology"/>
<dbReference type="GO" id="GO:0004708">
    <property type="term" value="F:MAP kinase kinase activity"/>
    <property type="evidence" value="ECO:0007669"/>
    <property type="project" value="UniProtKB-EC"/>
</dbReference>
<evidence type="ECO:0000256" key="4">
    <source>
        <dbReference type="ARBA" id="ARBA00022777"/>
    </source>
</evidence>
<evidence type="ECO:0000256" key="1">
    <source>
        <dbReference type="ARBA" id="ARBA00022527"/>
    </source>
</evidence>
<dbReference type="PANTHER" id="PTHR48013">
    <property type="entry name" value="DUAL SPECIFICITY MITOGEN-ACTIVATED PROTEIN KINASE KINASE 5-RELATED"/>
    <property type="match status" value="1"/>
</dbReference>
<dbReference type="GO" id="GO:0004674">
    <property type="term" value="F:protein serine/threonine kinase activity"/>
    <property type="evidence" value="ECO:0007669"/>
    <property type="project" value="UniProtKB-KW"/>
</dbReference>
<comment type="catalytic activity">
    <reaction evidence="8">
        <text>L-seryl-[protein] + ATP = O-phospho-L-seryl-[protein] + ADP + H(+)</text>
        <dbReference type="Rhea" id="RHEA:17989"/>
        <dbReference type="Rhea" id="RHEA-COMP:9863"/>
        <dbReference type="Rhea" id="RHEA-COMP:11604"/>
        <dbReference type="ChEBI" id="CHEBI:15378"/>
        <dbReference type="ChEBI" id="CHEBI:29999"/>
        <dbReference type="ChEBI" id="CHEBI:30616"/>
        <dbReference type="ChEBI" id="CHEBI:83421"/>
        <dbReference type="ChEBI" id="CHEBI:456216"/>
        <dbReference type="EC" id="2.7.12.2"/>
    </reaction>
</comment>
<name>A0AB34J962_PRYPA</name>
<dbReference type="SUPFAM" id="SSF56112">
    <property type="entry name" value="Protein kinase-like (PK-like)"/>
    <property type="match status" value="1"/>
</dbReference>
<dbReference type="Gene3D" id="3.30.200.20">
    <property type="entry name" value="Phosphorylase Kinase, domain 1"/>
    <property type="match status" value="1"/>
</dbReference>
<evidence type="ECO:0000256" key="12">
    <source>
        <dbReference type="SAM" id="MobiDB-lite"/>
    </source>
</evidence>
<dbReference type="InterPro" id="IPR017441">
    <property type="entry name" value="Protein_kinase_ATP_BS"/>
</dbReference>
<feature type="domain" description="Protein kinase" evidence="13">
    <location>
        <begin position="96"/>
        <end position="355"/>
    </location>
</feature>
<dbReference type="InterPro" id="IPR000719">
    <property type="entry name" value="Prot_kinase_dom"/>
</dbReference>
<evidence type="ECO:0000256" key="6">
    <source>
        <dbReference type="ARBA" id="ARBA00038035"/>
    </source>
</evidence>
<evidence type="ECO:0000256" key="9">
    <source>
        <dbReference type="ARBA" id="ARBA00049299"/>
    </source>
</evidence>
<protein>
    <recommendedName>
        <fullName evidence="7">mitogen-activated protein kinase kinase</fullName>
        <ecNumber evidence="7">2.7.12.2</ecNumber>
    </recommendedName>
</protein>
<evidence type="ECO:0000256" key="3">
    <source>
        <dbReference type="ARBA" id="ARBA00022741"/>
    </source>
</evidence>
<feature type="compositionally biased region" description="Basic and acidic residues" evidence="12">
    <location>
        <begin position="359"/>
        <end position="389"/>
    </location>
</feature>
<gene>
    <name evidence="14" type="ORF">AB1Y20_002507</name>
</gene>
<keyword evidence="1" id="KW-0723">Serine/threonine-protein kinase</keyword>
<evidence type="ECO:0000313" key="15">
    <source>
        <dbReference type="Proteomes" id="UP001515480"/>
    </source>
</evidence>
<dbReference type="Pfam" id="PF00069">
    <property type="entry name" value="Pkinase"/>
    <property type="match status" value="1"/>
</dbReference>
<evidence type="ECO:0000256" key="8">
    <source>
        <dbReference type="ARBA" id="ARBA00049014"/>
    </source>
</evidence>
<dbReference type="PROSITE" id="PS00107">
    <property type="entry name" value="PROTEIN_KINASE_ATP"/>
    <property type="match status" value="1"/>
</dbReference>
<dbReference type="FunFam" id="3.30.200.20:FF:000040">
    <property type="entry name" value="Dual specificity mitogen-activated protein kinase kinase"/>
    <property type="match status" value="1"/>
</dbReference>
<reference evidence="14 15" key="1">
    <citation type="journal article" date="2024" name="Science">
        <title>Giant polyketide synthase enzymes in the biosynthesis of giant marine polyether toxins.</title>
        <authorList>
            <person name="Fallon T.R."/>
            <person name="Shende V.V."/>
            <person name="Wierzbicki I.H."/>
            <person name="Pendleton A.L."/>
            <person name="Watervoot N.F."/>
            <person name="Auber R.P."/>
            <person name="Gonzalez D.J."/>
            <person name="Wisecaver J.H."/>
            <person name="Moore B.S."/>
        </authorList>
    </citation>
    <scope>NUCLEOTIDE SEQUENCE [LARGE SCALE GENOMIC DNA]</scope>
    <source>
        <strain evidence="14 15">12B1</strain>
    </source>
</reference>
<accession>A0AB34J962</accession>
<dbReference type="EMBL" id="JBGBPQ010000011">
    <property type="protein sequence ID" value="KAL1515893.1"/>
    <property type="molecule type" value="Genomic_DNA"/>
</dbReference>
<feature type="region of interest" description="Disordered" evidence="12">
    <location>
        <begin position="359"/>
        <end position="400"/>
    </location>
</feature>
<keyword evidence="2" id="KW-0808">Transferase</keyword>
<comment type="catalytic activity">
    <reaction evidence="10">
        <text>L-tyrosyl-[protein] + ATP = O-phospho-L-tyrosyl-[protein] + ADP + H(+)</text>
        <dbReference type="Rhea" id="RHEA:10596"/>
        <dbReference type="Rhea" id="RHEA-COMP:10136"/>
        <dbReference type="Rhea" id="RHEA-COMP:20101"/>
        <dbReference type="ChEBI" id="CHEBI:15378"/>
        <dbReference type="ChEBI" id="CHEBI:30616"/>
        <dbReference type="ChEBI" id="CHEBI:46858"/>
        <dbReference type="ChEBI" id="CHEBI:61978"/>
        <dbReference type="ChEBI" id="CHEBI:456216"/>
        <dbReference type="EC" id="2.7.12.2"/>
    </reaction>
</comment>
<sequence>MPPPMLTGIGSDSEGEDEPGAGPAAGKDFMSQSGNFTASDFILSQSGTFKMADFQIRSEGGLTGITESPDNLHARPRELSYEIDTPQLDVQSISDLEMLDELGSGASGTVFKARHVSTDTLVAVKCVTILEKSKRDQVVSELRIMMSHTLGSRWLVKMHNAFYEEAKVYTVLELMDAGSVEDLVKEHAPQGGLKDEAELARIAREILNGLNYLHRQRHQVHRDLKPGNVMRNSKGATKIADFGISSQLESTGAFCQTFVGTTCYMSPERLAGEAYSYSADIWALGLILLELATGKYPYPKPDSYFQLLREILQKPAPSLPSGAFSADFHDVITLCLDKNPNLRPSAHDLLKHPWLREAEASARSGDSSRYDRSDKEMDRSRSNRGRDMAEMLDSMKLGSQ</sequence>
<dbReference type="GO" id="GO:0005524">
    <property type="term" value="F:ATP binding"/>
    <property type="evidence" value="ECO:0007669"/>
    <property type="project" value="UniProtKB-UniRule"/>
</dbReference>
<evidence type="ECO:0000256" key="7">
    <source>
        <dbReference type="ARBA" id="ARBA00038999"/>
    </source>
</evidence>
<dbReference type="AlphaFoldDB" id="A0AB34J962"/>
<evidence type="ECO:0000256" key="10">
    <source>
        <dbReference type="ARBA" id="ARBA00051693"/>
    </source>
</evidence>
<comment type="similarity">
    <text evidence="6">Belongs to the protein kinase superfamily. STE Ser/Thr protein kinase family. MAP kinase kinase subfamily.</text>
</comment>
<feature type="binding site" evidence="11">
    <location>
        <position position="125"/>
    </location>
    <ligand>
        <name>ATP</name>
        <dbReference type="ChEBI" id="CHEBI:30616"/>
    </ligand>
</feature>
<dbReference type="CDD" id="cd06623">
    <property type="entry name" value="PKc_MAPKK_plant_like"/>
    <property type="match status" value="1"/>
</dbReference>
<organism evidence="14 15">
    <name type="scientific">Prymnesium parvum</name>
    <name type="common">Toxic golden alga</name>
    <dbReference type="NCBI Taxonomy" id="97485"/>
    <lineage>
        <taxon>Eukaryota</taxon>
        <taxon>Haptista</taxon>
        <taxon>Haptophyta</taxon>
        <taxon>Prymnesiophyceae</taxon>
        <taxon>Prymnesiales</taxon>
        <taxon>Prymnesiaceae</taxon>
        <taxon>Prymnesium</taxon>
    </lineage>
</organism>
<keyword evidence="15" id="KW-1185">Reference proteome</keyword>
<evidence type="ECO:0000256" key="2">
    <source>
        <dbReference type="ARBA" id="ARBA00022679"/>
    </source>
</evidence>
<evidence type="ECO:0000256" key="5">
    <source>
        <dbReference type="ARBA" id="ARBA00022840"/>
    </source>
</evidence>